<feature type="domain" description="NmrA-like" evidence="1">
    <location>
        <begin position="2"/>
        <end position="245"/>
    </location>
</feature>
<dbReference type="EMBL" id="QQAZ01000004">
    <property type="protein sequence ID" value="RDI52135.1"/>
    <property type="molecule type" value="Genomic_DNA"/>
</dbReference>
<accession>A0A370H844</accession>
<name>A0A370H844_9NOCA</name>
<evidence type="ECO:0000313" key="3">
    <source>
        <dbReference type="Proteomes" id="UP000255355"/>
    </source>
</evidence>
<protein>
    <submittedName>
        <fullName evidence="2">NAD(P)H dehydrogenase (Quinone)</fullName>
    </submittedName>
</protein>
<dbReference type="AlphaFoldDB" id="A0A370H844"/>
<dbReference type="PANTHER" id="PTHR47129">
    <property type="entry name" value="QUINONE OXIDOREDUCTASE 2"/>
    <property type="match status" value="1"/>
</dbReference>
<organism evidence="2 3">
    <name type="scientific">Nocardia mexicana</name>
    <dbReference type="NCBI Taxonomy" id="279262"/>
    <lineage>
        <taxon>Bacteria</taxon>
        <taxon>Bacillati</taxon>
        <taxon>Actinomycetota</taxon>
        <taxon>Actinomycetes</taxon>
        <taxon>Mycobacteriales</taxon>
        <taxon>Nocardiaceae</taxon>
        <taxon>Nocardia</taxon>
    </lineage>
</organism>
<dbReference type="SUPFAM" id="SSF51735">
    <property type="entry name" value="NAD(P)-binding Rossmann-fold domains"/>
    <property type="match status" value="1"/>
</dbReference>
<evidence type="ECO:0000313" key="2">
    <source>
        <dbReference type="EMBL" id="RDI52135.1"/>
    </source>
</evidence>
<sequence length="284" mass="29655">MTVAVTAASGQLGRLVVEALLRRGDGPVVAIVRDPSKVADLADRGVDVRQASYDDAEALDRALAGVDRVLLVSGNEFGARVDQHTNVIRAAERAGVDLLAYTSIPLATENEMILAQEHRGTEAVLTESAVPHVILRNGWYWENYYGGLAPAVAGGVLYGAAGDGRVAGAARADYAEAAAVVLGTEGHAGQIYELGGDERLTYTDLAQVISEVSGKPVRYQDLPQQDYAAALEKSGLPGEYAQVLADADTGIDAGLLDVTSGDLQKLLGRASTPAAEVFRAGLNA</sequence>
<keyword evidence="3" id="KW-1185">Reference proteome</keyword>
<proteinExistence type="predicted"/>
<dbReference type="Gene3D" id="3.90.25.10">
    <property type="entry name" value="UDP-galactose 4-epimerase, domain 1"/>
    <property type="match status" value="1"/>
</dbReference>
<dbReference type="Proteomes" id="UP000255355">
    <property type="component" value="Unassembled WGS sequence"/>
</dbReference>
<dbReference type="InterPro" id="IPR052718">
    <property type="entry name" value="NmrA-type_oxidoreductase"/>
</dbReference>
<dbReference type="RefSeq" id="WP_068024543.1">
    <property type="nucleotide sequence ID" value="NZ_QQAZ01000004.1"/>
</dbReference>
<comment type="caution">
    <text evidence="2">The sequence shown here is derived from an EMBL/GenBank/DDBJ whole genome shotgun (WGS) entry which is preliminary data.</text>
</comment>
<dbReference type="OrthoDB" id="5510591at2"/>
<dbReference type="InterPro" id="IPR036291">
    <property type="entry name" value="NAD(P)-bd_dom_sf"/>
</dbReference>
<dbReference type="PANTHER" id="PTHR47129:SF1">
    <property type="entry name" value="NMRA-LIKE DOMAIN-CONTAINING PROTEIN"/>
    <property type="match status" value="1"/>
</dbReference>
<dbReference type="Pfam" id="PF05368">
    <property type="entry name" value="NmrA"/>
    <property type="match status" value="1"/>
</dbReference>
<dbReference type="STRING" id="1210089.GCA_001613165_05119"/>
<evidence type="ECO:0000259" key="1">
    <source>
        <dbReference type="Pfam" id="PF05368"/>
    </source>
</evidence>
<reference evidence="2 3" key="1">
    <citation type="submission" date="2018-07" db="EMBL/GenBank/DDBJ databases">
        <title>Genomic Encyclopedia of Type Strains, Phase IV (KMG-IV): sequencing the most valuable type-strain genomes for metagenomic binning, comparative biology and taxonomic classification.</title>
        <authorList>
            <person name="Goeker M."/>
        </authorList>
    </citation>
    <scope>NUCLEOTIDE SEQUENCE [LARGE SCALE GENOMIC DNA]</scope>
    <source>
        <strain evidence="2 3">DSM 44952</strain>
    </source>
</reference>
<dbReference type="InterPro" id="IPR008030">
    <property type="entry name" value="NmrA-like"/>
</dbReference>
<gene>
    <name evidence="2" type="ORF">DFR68_104623</name>
</gene>
<dbReference type="CDD" id="cd05269">
    <property type="entry name" value="TMR_SDR_a"/>
    <property type="match status" value="1"/>
</dbReference>
<dbReference type="Gene3D" id="3.40.50.720">
    <property type="entry name" value="NAD(P)-binding Rossmann-like Domain"/>
    <property type="match status" value="1"/>
</dbReference>